<gene>
    <name evidence="2" type="ORF">Asera_59830</name>
</gene>
<evidence type="ECO:0000313" key="2">
    <source>
        <dbReference type="EMBL" id="BCJ31875.1"/>
    </source>
</evidence>
<evidence type="ECO:0000313" key="3">
    <source>
        <dbReference type="Proteomes" id="UP000680750"/>
    </source>
</evidence>
<name>A0A810LAH0_9ACTN</name>
<dbReference type="EMBL" id="AP023354">
    <property type="protein sequence ID" value="BCJ31875.1"/>
    <property type="molecule type" value="Genomic_DNA"/>
</dbReference>
<dbReference type="Proteomes" id="UP000680750">
    <property type="component" value="Chromosome"/>
</dbReference>
<feature type="region of interest" description="Disordered" evidence="1">
    <location>
        <begin position="1"/>
        <end position="31"/>
    </location>
</feature>
<dbReference type="Gene3D" id="3.20.20.70">
    <property type="entry name" value="Aldolase class I"/>
    <property type="match status" value="1"/>
</dbReference>
<dbReference type="AlphaFoldDB" id="A0A810LAH0"/>
<dbReference type="KEGG" id="aser:Asera_59830"/>
<proteinExistence type="predicted"/>
<dbReference type="InterPro" id="IPR013785">
    <property type="entry name" value="Aldolase_TIM"/>
</dbReference>
<organism evidence="2 3">
    <name type="scientific">Actinocatenispora sera</name>
    <dbReference type="NCBI Taxonomy" id="390989"/>
    <lineage>
        <taxon>Bacteria</taxon>
        <taxon>Bacillati</taxon>
        <taxon>Actinomycetota</taxon>
        <taxon>Actinomycetes</taxon>
        <taxon>Micromonosporales</taxon>
        <taxon>Micromonosporaceae</taxon>
        <taxon>Actinocatenispora</taxon>
    </lineage>
</organism>
<accession>A0A810LAH0</accession>
<evidence type="ECO:0000256" key="1">
    <source>
        <dbReference type="SAM" id="MobiDB-lite"/>
    </source>
</evidence>
<protein>
    <submittedName>
        <fullName evidence="2">Uncharacterized protein</fullName>
    </submittedName>
</protein>
<reference evidence="2" key="1">
    <citation type="submission" date="2020-08" db="EMBL/GenBank/DDBJ databases">
        <title>Whole genome shotgun sequence of Actinocatenispora sera NBRC 101916.</title>
        <authorList>
            <person name="Komaki H."/>
            <person name="Tamura T."/>
        </authorList>
    </citation>
    <scope>NUCLEOTIDE SEQUENCE</scope>
    <source>
        <strain evidence="2">NBRC 101916</strain>
    </source>
</reference>
<keyword evidence="3" id="KW-1185">Reference proteome</keyword>
<sequence length="94" mass="9780">MRNSTLRQWEAAGSPPSPHRPGEGEVITTGPDRACPRYEDQPPLPNLSGDVGALALYCGESAGLVHDIQPAAAIVHGIVAQADTLAAKQMVGKP</sequence>